<organism evidence="1 2">
    <name type="scientific">Entomophthora muscae</name>
    <dbReference type="NCBI Taxonomy" id="34485"/>
    <lineage>
        <taxon>Eukaryota</taxon>
        <taxon>Fungi</taxon>
        <taxon>Fungi incertae sedis</taxon>
        <taxon>Zoopagomycota</taxon>
        <taxon>Entomophthoromycotina</taxon>
        <taxon>Entomophthoromycetes</taxon>
        <taxon>Entomophthorales</taxon>
        <taxon>Entomophthoraceae</taxon>
        <taxon>Entomophthora</taxon>
    </lineage>
</organism>
<reference evidence="1" key="1">
    <citation type="submission" date="2022-04" db="EMBL/GenBank/DDBJ databases">
        <title>Genome of the entomopathogenic fungus Entomophthora muscae.</title>
        <authorList>
            <person name="Elya C."/>
            <person name="Lovett B.R."/>
            <person name="Lee E."/>
            <person name="Macias A.M."/>
            <person name="Hajek A.E."/>
            <person name="De Bivort B.L."/>
            <person name="Kasson M.T."/>
            <person name="De Fine Licht H.H."/>
            <person name="Stajich J.E."/>
        </authorList>
    </citation>
    <scope>NUCLEOTIDE SEQUENCE</scope>
    <source>
        <strain evidence="1">Berkeley</strain>
    </source>
</reference>
<keyword evidence="2" id="KW-1185">Reference proteome</keyword>
<gene>
    <name evidence="1" type="ORF">DSO57_1031367</name>
</gene>
<dbReference type="Proteomes" id="UP001165960">
    <property type="component" value="Unassembled WGS sequence"/>
</dbReference>
<evidence type="ECO:0000313" key="1">
    <source>
        <dbReference type="EMBL" id="KAJ9068164.1"/>
    </source>
</evidence>
<comment type="caution">
    <text evidence="1">The sequence shown here is derived from an EMBL/GenBank/DDBJ whole genome shotgun (WGS) entry which is preliminary data.</text>
</comment>
<dbReference type="EMBL" id="QTSX02003775">
    <property type="protein sequence ID" value="KAJ9068164.1"/>
    <property type="molecule type" value="Genomic_DNA"/>
</dbReference>
<proteinExistence type="predicted"/>
<evidence type="ECO:0000313" key="2">
    <source>
        <dbReference type="Proteomes" id="UP001165960"/>
    </source>
</evidence>
<name>A0ACC2T0I6_9FUNG</name>
<protein>
    <submittedName>
        <fullName evidence="1">Uncharacterized protein</fullName>
    </submittedName>
</protein>
<accession>A0ACC2T0I6</accession>
<sequence length="82" mass="9236">MMATKRVTFSDQVSYKCFSPTRRITKDCKTSSTATIETPLRSVASEPRLTVAEKLGQILTSLKLRRTPSNSNIREVKCILLM</sequence>